<sequence length="74" mass="9062">MDWEAYFKDLQKWMAASNVMLTRVPLDSEKYFEWAVSTLDIIYNRYDHELAHRFLYCIMEYQEDMLEKSKGVVR</sequence>
<evidence type="ECO:0000313" key="1">
    <source>
        <dbReference type="EMBL" id="WDC81743.1"/>
    </source>
</evidence>
<evidence type="ECO:0000313" key="2">
    <source>
        <dbReference type="Proteomes" id="UP001222683"/>
    </source>
</evidence>
<dbReference type="EMBL" id="CP117692">
    <property type="protein sequence ID" value="WDC81743.1"/>
    <property type="molecule type" value="Genomic_DNA"/>
</dbReference>
<dbReference type="RefSeq" id="WP_273744878.1">
    <property type="nucleotide sequence ID" value="NZ_CP117692.1"/>
</dbReference>
<name>A0AAQ3ARR6_9LACO</name>
<protein>
    <submittedName>
        <fullName evidence="1">Uncharacterized protein</fullName>
    </submittedName>
</protein>
<organism evidence="1 2">
    <name type="scientific">Ligilactobacillus ruminis</name>
    <dbReference type="NCBI Taxonomy" id="1623"/>
    <lineage>
        <taxon>Bacteria</taxon>
        <taxon>Bacillati</taxon>
        <taxon>Bacillota</taxon>
        <taxon>Bacilli</taxon>
        <taxon>Lactobacillales</taxon>
        <taxon>Lactobacillaceae</taxon>
        <taxon>Ligilactobacillus</taxon>
    </lineage>
</organism>
<accession>A0AAQ3ARR6</accession>
<proteinExistence type="predicted"/>
<dbReference type="AlphaFoldDB" id="A0AAQ3ARR6"/>
<dbReference type="Proteomes" id="UP001222683">
    <property type="component" value="Chromosome"/>
</dbReference>
<gene>
    <name evidence="1" type="ORF">PSR59_08905</name>
</gene>
<reference evidence="1" key="1">
    <citation type="submission" date="2023-02" db="EMBL/GenBank/DDBJ databases">
        <title>Complete genome sequence of Lactobacillus ruminis CACC888 isolated from Pig feces.</title>
        <authorList>
            <person name="Park S."/>
            <person name="Park M.A."/>
            <person name="Kim D.-H."/>
            <person name="Kim Y."/>
        </authorList>
    </citation>
    <scope>NUCLEOTIDE SEQUENCE</scope>
    <source>
        <strain evidence="1">CACC888</strain>
    </source>
</reference>